<accession>A0A242BHP0</accession>
<dbReference type="Proteomes" id="UP000194885">
    <property type="component" value="Unassembled WGS sequence"/>
</dbReference>
<sequence>MRRDRIEGLWKHILLGYWIAAAFLFYFYAILMTIRMNGMIHEAFFHNPYIALGSLFPFLMLFQASILYFLEKRIIETSLLRIYLQFTVVQQVITGNLIGALLAFLYVRSLKKCGKKSTIYSKVLVLSSTIFIGTISLLAIFLLLRMS</sequence>
<dbReference type="EMBL" id="NGKW01000002">
    <property type="protein sequence ID" value="OTN94690.1"/>
    <property type="molecule type" value="Genomic_DNA"/>
</dbReference>
<reference evidence="1 2" key="1">
    <citation type="submission" date="2017-05" db="EMBL/GenBank/DDBJ databases">
        <title>The Genome Sequence of Enterococcus faecium 7H8_DIV0219.</title>
        <authorList>
            <consortium name="The Broad Institute Genomics Platform"/>
            <consortium name="The Broad Institute Genomic Center for Infectious Diseases"/>
            <person name="Earl A."/>
            <person name="Manson A."/>
            <person name="Schwartman J."/>
            <person name="Gilmore M."/>
            <person name="Abouelleil A."/>
            <person name="Cao P."/>
            <person name="Chapman S."/>
            <person name="Cusick C."/>
            <person name="Shea T."/>
            <person name="Young S."/>
            <person name="Neafsey D."/>
            <person name="Nusbaum C."/>
            <person name="Birren B."/>
        </authorList>
    </citation>
    <scope>NUCLEOTIDE SEQUENCE [LARGE SCALE GENOMIC DNA]</scope>
    <source>
        <strain evidence="1 2">7H8_DIV0219</strain>
    </source>
</reference>
<protein>
    <submittedName>
        <fullName evidence="1">Uncharacterized protein</fullName>
    </submittedName>
</protein>
<proteinExistence type="predicted"/>
<dbReference type="RefSeq" id="WP_086323153.1">
    <property type="nucleotide sequence ID" value="NZ_JABTDD010000025.1"/>
</dbReference>
<comment type="caution">
    <text evidence="1">The sequence shown here is derived from an EMBL/GenBank/DDBJ whole genome shotgun (WGS) entry which is preliminary data.</text>
</comment>
<name>A0A242BHP0_ENTFC</name>
<gene>
    <name evidence="1" type="ORF">A5810_000935</name>
</gene>
<evidence type="ECO:0000313" key="1">
    <source>
        <dbReference type="EMBL" id="OTN94690.1"/>
    </source>
</evidence>
<evidence type="ECO:0000313" key="2">
    <source>
        <dbReference type="Proteomes" id="UP000194885"/>
    </source>
</evidence>
<dbReference type="AlphaFoldDB" id="A0A242BHP0"/>
<organism evidence="1 2">
    <name type="scientific">Enterococcus faecium</name>
    <name type="common">Streptococcus faecium</name>
    <dbReference type="NCBI Taxonomy" id="1352"/>
    <lineage>
        <taxon>Bacteria</taxon>
        <taxon>Bacillati</taxon>
        <taxon>Bacillota</taxon>
        <taxon>Bacilli</taxon>
        <taxon>Lactobacillales</taxon>
        <taxon>Enterococcaceae</taxon>
        <taxon>Enterococcus</taxon>
    </lineage>
</organism>